<gene>
    <name evidence="2" type="ORF">GCM10025867_08080</name>
</gene>
<dbReference type="RefSeq" id="WP_286345528.1">
    <property type="nucleotide sequence ID" value="NZ_AP027732.1"/>
</dbReference>
<feature type="domain" description="FMN-binding" evidence="1">
    <location>
        <begin position="13"/>
        <end position="90"/>
    </location>
</feature>
<evidence type="ECO:0000259" key="1">
    <source>
        <dbReference type="SMART" id="SM00900"/>
    </source>
</evidence>
<dbReference type="Pfam" id="PF04205">
    <property type="entry name" value="FMN_bind"/>
    <property type="match status" value="1"/>
</dbReference>
<dbReference type="Proteomes" id="UP001321486">
    <property type="component" value="Chromosome"/>
</dbReference>
<dbReference type="EMBL" id="AP027732">
    <property type="protein sequence ID" value="BDZ48567.1"/>
    <property type="molecule type" value="Genomic_DNA"/>
</dbReference>
<protein>
    <recommendedName>
        <fullName evidence="1">FMN-binding domain-containing protein</fullName>
    </recommendedName>
</protein>
<accession>A0ABM8GJL8</accession>
<evidence type="ECO:0000313" key="3">
    <source>
        <dbReference type="Proteomes" id="UP001321486"/>
    </source>
</evidence>
<reference evidence="3" key="1">
    <citation type="journal article" date="2019" name="Int. J. Syst. Evol. Microbiol.">
        <title>The Global Catalogue of Microorganisms (GCM) 10K type strain sequencing project: providing services to taxonomists for standard genome sequencing and annotation.</title>
        <authorList>
            <consortium name="The Broad Institute Genomics Platform"/>
            <consortium name="The Broad Institute Genome Sequencing Center for Infectious Disease"/>
            <person name="Wu L."/>
            <person name="Ma J."/>
        </authorList>
    </citation>
    <scope>NUCLEOTIDE SEQUENCE [LARGE SCALE GENOMIC DNA]</scope>
    <source>
        <strain evidence="3">NBRC 108728</strain>
    </source>
</reference>
<dbReference type="InterPro" id="IPR007329">
    <property type="entry name" value="FMN-bd"/>
</dbReference>
<keyword evidence="3" id="KW-1185">Reference proteome</keyword>
<dbReference type="SMART" id="SM00900">
    <property type="entry name" value="FMN_bind"/>
    <property type="match status" value="1"/>
</dbReference>
<sequence>MSGTFDGTTAQTQFGPVQVEIVVSAGKITDVKALQLTDQGGRSVEISNYAAPIPRTEALSAQSANIQSVSGATYTSQGYTTSLQAALDKSGL</sequence>
<name>A0ABM8GJL8_9MICO</name>
<evidence type="ECO:0000313" key="2">
    <source>
        <dbReference type="EMBL" id="BDZ48567.1"/>
    </source>
</evidence>
<organism evidence="2 3">
    <name type="scientific">Frondihabitans sucicola</name>
    <dbReference type="NCBI Taxonomy" id="1268041"/>
    <lineage>
        <taxon>Bacteria</taxon>
        <taxon>Bacillati</taxon>
        <taxon>Actinomycetota</taxon>
        <taxon>Actinomycetes</taxon>
        <taxon>Micrococcales</taxon>
        <taxon>Microbacteriaceae</taxon>
        <taxon>Frondihabitans</taxon>
    </lineage>
</organism>
<dbReference type="Gene3D" id="3.90.1010.20">
    <property type="match status" value="1"/>
</dbReference>
<proteinExistence type="predicted"/>